<proteinExistence type="predicted"/>
<feature type="transmembrane region" description="Helical" evidence="1">
    <location>
        <begin position="122"/>
        <end position="143"/>
    </location>
</feature>
<dbReference type="EMBL" id="JBHTIL010000009">
    <property type="protein sequence ID" value="MFD0928109.1"/>
    <property type="molecule type" value="Genomic_DNA"/>
</dbReference>
<sequence>MMARHRHRRRLGRWAPLHGVGGRFWTVMDSDAIRIYQTVVYSLVFAGGLVCLNLGIPRALDEALSDNVQWVWVVGAIAGPASTYLGVRWRDKFEGWLIQAAGDVSVGGVFATYTLGVAQENWGSGMFAPIIFVGLGVWSWIIAARDFRKAYRINSQVMHP</sequence>
<feature type="transmembrane region" description="Helical" evidence="1">
    <location>
        <begin position="68"/>
        <end position="87"/>
    </location>
</feature>
<gene>
    <name evidence="2" type="ORF">ACFQ04_20440</name>
</gene>
<evidence type="ECO:0000313" key="2">
    <source>
        <dbReference type="EMBL" id="MFD0928109.1"/>
    </source>
</evidence>
<feature type="transmembrane region" description="Helical" evidence="1">
    <location>
        <begin position="38"/>
        <end position="56"/>
    </location>
</feature>
<keyword evidence="1" id="KW-1133">Transmembrane helix</keyword>
<organism evidence="2 3">
    <name type="scientific">Williamsia deligens</name>
    <dbReference type="NCBI Taxonomy" id="321325"/>
    <lineage>
        <taxon>Bacteria</taxon>
        <taxon>Bacillati</taxon>
        <taxon>Actinomycetota</taxon>
        <taxon>Actinomycetes</taxon>
        <taxon>Mycobacteriales</taxon>
        <taxon>Nocardiaceae</taxon>
        <taxon>Williamsia</taxon>
    </lineage>
</organism>
<protein>
    <recommendedName>
        <fullName evidence="4">SPW repeat-containing protein</fullName>
    </recommendedName>
</protein>
<dbReference type="Proteomes" id="UP001597068">
    <property type="component" value="Unassembled WGS sequence"/>
</dbReference>
<feature type="transmembrane region" description="Helical" evidence="1">
    <location>
        <begin position="96"/>
        <end position="116"/>
    </location>
</feature>
<comment type="caution">
    <text evidence="2">The sequence shown here is derived from an EMBL/GenBank/DDBJ whole genome shotgun (WGS) entry which is preliminary data.</text>
</comment>
<evidence type="ECO:0008006" key="4">
    <source>
        <dbReference type="Google" id="ProtNLM"/>
    </source>
</evidence>
<keyword evidence="3" id="KW-1185">Reference proteome</keyword>
<name>A0ABW3GHH7_9NOCA</name>
<keyword evidence="1" id="KW-0472">Membrane</keyword>
<dbReference type="RefSeq" id="WP_253649246.1">
    <property type="nucleotide sequence ID" value="NZ_BAAAMO010000012.1"/>
</dbReference>
<keyword evidence="1" id="KW-0812">Transmembrane</keyword>
<accession>A0ABW3GHH7</accession>
<evidence type="ECO:0000313" key="3">
    <source>
        <dbReference type="Proteomes" id="UP001597068"/>
    </source>
</evidence>
<reference evidence="3" key="1">
    <citation type="journal article" date="2019" name="Int. J. Syst. Evol. Microbiol.">
        <title>The Global Catalogue of Microorganisms (GCM) 10K type strain sequencing project: providing services to taxonomists for standard genome sequencing and annotation.</title>
        <authorList>
            <consortium name="The Broad Institute Genomics Platform"/>
            <consortium name="The Broad Institute Genome Sequencing Center for Infectious Disease"/>
            <person name="Wu L."/>
            <person name="Ma J."/>
        </authorList>
    </citation>
    <scope>NUCLEOTIDE SEQUENCE [LARGE SCALE GENOMIC DNA]</scope>
    <source>
        <strain evidence="3">CCUG 50873</strain>
    </source>
</reference>
<evidence type="ECO:0000256" key="1">
    <source>
        <dbReference type="SAM" id="Phobius"/>
    </source>
</evidence>